<dbReference type="PANTHER" id="PTHR33110">
    <property type="entry name" value="F-BOX/KELCH-REPEAT PROTEIN-RELATED"/>
    <property type="match status" value="1"/>
</dbReference>
<feature type="domain" description="KIB1-4 beta-propeller" evidence="1">
    <location>
        <begin position="134"/>
        <end position="376"/>
    </location>
</feature>
<evidence type="ECO:0000313" key="3">
    <source>
        <dbReference type="Proteomes" id="UP001497457"/>
    </source>
</evidence>
<dbReference type="PANTHER" id="PTHR33110:SF134">
    <property type="entry name" value="OS09G0565350 PROTEIN"/>
    <property type="match status" value="1"/>
</dbReference>
<evidence type="ECO:0000313" key="2">
    <source>
        <dbReference type="EMBL" id="CAL4994581.1"/>
    </source>
</evidence>
<evidence type="ECO:0000259" key="1">
    <source>
        <dbReference type="Pfam" id="PF03478"/>
    </source>
</evidence>
<keyword evidence="3" id="KW-1185">Reference proteome</keyword>
<dbReference type="Gene3D" id="1.20.1280.50">
    <property type="match status" value="1"/>
</dbReference>
<dbReference type="Pfam" id="PF03478">
    <property type="entry name" value="Beta-prop_KIB1-4"/>
    <property type="match status" value="1"/>
</dbReference>
<gene>
    <name evidence="2" type="ORF">URODEC1_LOCUS61985</name>
</gene>
<protein>
    <recommendedName>
        <fullName evidence="1">KIB1-4 beta-propeller domain-containing protein</fullName>
    </recommendedName>
</protein>
<dbReference type="InterPro" id="IPR005174">
    <property type="entry name" value="KIB1-4_b-propeller"/>
</dbReference>
<organism evidence="2 3">
    <name type="scientific">Urochloa decumbens</name>
    <dbReference type="NCBI Taxonomy" id="240449"/>
    <lineage>
        <taxon>Eukaryota</taxon>
        <taxon>Viridiplantae</taxon>
        <taxon>Streptophyta</taxon>
        <taxon>Embryophyta</taxon>
        <taxon>Tracheophyta</taxon>
        <taxon>Spermatophyta</taxon>
        <taxon>Magnoliopsida</taxon>
        <taxon>Liliopsida</taxon>
        <taxon>Poales</taxon>
        <taxon>Poaceae</taxon>
        <taxon>PACMAD clade</taxon>
        <taxon>Panicoideae</taxon>
        <taxon>Panicodae</taxon>
        <taxon>Paniceae</taxon>
        <taxon>Melinidinae</taxon>
        <taxon>Urochloa</taxon>
    </lineage>
</organism>
<dbReference type="EMBL" id="OZ075134">
    <property type="protein sequence ID" value="CAL4994581.1"/>
    <property type="molecule type" value="Genomic_DNA"/>
</dbReference>
<proteinExistence type="predicted"/>
<accession>A0ABC9B4X3</accession>
<name>A0ABC9B4X3_9POAL</name>
<dbReference type="AlphaFoldDB" id="A0ABC9B4X3"/>
<sequence>MWRTRISESSWMPATAPASDWIGRIAMPATTDLAYSRWSDLPFDLLRDISRRLHVTGDYVRFHAVCKPWRATLPPPPSRPAFLPYLLAPVDGTGHQTARCIFYPNSGHRRPSSATVDFEIHVGNRRWVVATNRAATSSWLLANSRESTTLVNPLSGSVVTTLPPLHDGIKPWVKYAAGVVSGDGTIFLYGVPPSQMQWHMPIWAALLRPGSSTWTLLKTRYYLGSPGRDMERYPVTYRDGKIILWDNSEGSWTILPTEDDEFESTDGDMLYELSKKFQCMYNVESRGELLVACVETKADSKYYKDIDCFASALSVSAYSLQNKVQGNSKLQWVRMDSRSLADRVLFLGRPSSFAMDGMRLGMSGGCAYLVDRRPLYGGSWSKMAIERCRVFRYSFHDDTAELVEQLPAKWNCRSGMWFIPQPAIIATTESLYGRPLRVKFADEVLRSESH</sequence>
<dbReference type="Proteomes" id="UP001497457">
    <property type="component" value="Chromosome 24b"/>
</dbReference>
<reference evidence="2" key="1">
    <citation type="submission" date="2024-10" db="EMBL/GenBank/DDBJ databases">
        <authorList>
            <person name="Ryan C."/>
        </authorList>
    </citation>
    <scope>NUCLEOTIDE SEQUENCE [LARGE SCALE GENOMIC DNA]</scope>
</reference>